<feature type="region of interest" description="Disordered" evidence="1">
    <location>
        <begin position="225"/>
        <end position="267"/>
    </location>
</feature>
<keyword evidence="3" id="KW-1185">Reference proteome</keyword>
<feature type="region of interest" description="Disordered" evidence="1">
    <location>
        <begin position="111"/>
        <end position="131"/>
    </location>
</feature>
<feature type="region of interest" description="Disordered" evidence="1">
    <location>
        <begin position="1"/>
        <end position="45"/>
    </location>
</feature>
<comment type="caution">
    <text evidence="2">The sequence shown here is derived from an EMBL/GenBank/DDBJ whole genome shotgun (WGS) entry which is preliminary data.</text>
</comment>
<evidence type="ECO:0008006" key="4">
    <source>
        <dbReference type="Google" id="ProtNLM"/>
    </source>
</evidence>
<evidence type="ECO:0000313" key="2">
    <source>
        <dbReference type="EMBL" id="CAK0866493.1"/>
    </source>
</evidence>
<accession>A0ABN9V1L0</accession>
<gene>
    <name evidence="2" type="ORF">PCOR1329_LOCUS53661</name>
</gene>
<sequence length="622" mass="63394">MPLFVLKDERPREDRSTAARRVRAAPEHGEAPGQGGALADRLREDPDLDVATEALGRAERSAELEVLGARKRGWAAGALLSEVADACRTLDEAVSFVHVELAALGGAPAEAAAEGGGALPPPLEVRHGPPALPAGAAGQCAVPLGVPPAAATHAQAARVVGTLMVVELARHCAETACSAALQGCARRRAEAMLLEAIAEQHMTEAELPARGTACGASCADVVKAGPPSRASAQSEGPGAAETSTEPSSRASAQIECSGAPAAERRPHPRAATLASGATVAVSETFSRAGAQSVDLGSGVAKAELLSRASSREAPTELPSRAGTRATEAVAEVHYCAGSRCEGPATDEEDTLGVPEELLSACFAADFGPILEDFAKDPTVRLMAGEAAQLGAGLRAHSALELPAAGPRPPTPEPMGAVPAPSAWWRRRPEGAPATLFGLSPCRRCLAGSAPGDKVAQHAVALRVWLWARAQQSLALGLMRGLGPSAVAHLHLERAQARLLELAWLRTVRRQEAEAALDARLSALRRAARFLGPLGADAAGASGLLASEVALHAAEVRGSLGRAAEAEAASAAAAGARASLAPAGLARGADEGEDEVPQLWGTLRALGLLESACAQHSSRGPGQ</sequence>
<reference evidence="2" key="1">
    <citation type="submission" date="2023-10" db="EMBL/GenBank/DDBJ databases">
        <authorList>
            <person name="Chen Y."/>
            <person name="Shah S."/>
            <person name="Dougan E. K."/>
            <person name="Thang M."/>
            <person name="Chan C."/>
        </authorList>
    </citation>
    <scope>NUCLEOTIDE SEQUENCE [LARGE SCALE GENOMIC DNA]</scope>
</reference>
<dbReference type="Proteomes" id="UP001189429">
    <property type="component" value="Unassembled WGS sequence"/>
</dbReference>
<feature type="compositionally biased region" description="Polar residues" evidence="1">
    <location>
        <begin position="241"/>
        <end position="251"/>
    </location>
</feature>
<proteinExistence type="predicted"/>
<feature type="compositionally biased region" description="Basic and acidic residues" evidence="1">
    <location>
        <begin position="1"/>
        <end position="17"/>
    </location>
</feature>
<dbReference type="EMBL" id="CAUYUJ010016540">
    <property type="protein sequence ID" value="CAK0866493.1"/>
    <property type="molecule type" value="Genomic_DNA"/>
</dbReference>
<evidence type="ECO:0000313" key="3">
    <source>
        <dbReference type="Proteomes" id="UP001189429"/>
    </source>
</evidence>
<protein>
    <recommendedName>
        <fullName evidence="4">Spindle pole body component</fullName>
    </recommendedName>
</protein>
<name>A0ABN9V1L0_9DINO</name>
<organism evidence="2 3">
    <name type="scientific">Prorocentrum cordatum</name>
    <dbReference type="NCBI Taxonomy" id="2364126"/>
    <lineage>
        <taxon>Eukaryota</taxon>
        <taxon>Sar</taxon>
        <taxon>Alveolata</taxon>
        <taxon>Dinophyceae</taxon>
        <taxon>Prorocentrales</taxon>
        <taxon>Prorocentraceae</taxon>
        <taxon>Prorocentrum</taxon>
    </lineage>
</organism>
<evidence type="ECO:0000256" key="1">
    <source>
        <dbReference type="SAM" id="MobiDB-lite"/>
    </source>
</evidence>